<dbReference type="SMART" id="SM00028">
    <property type="entry name" value="TPR"/>
    <property type="match status" value="3"/>
</dbReference>
<dbReference type="KEGG" id="btab:109042170"/>
<organism evidence="6 7">
    <name type="scientific">Bemisia tabaci</name>
    <name type="common">Sweetpotato whitefly</name>
    <name type="synonym">Aleurodes tabaci</name>
    <dbReference type="NCBI Taxonomy" id="7038"/>
    <lineage>
        <taxon>Eukaryota</taxon>
        <taxon>Metazoa</taxon>
        <taxon>Ecdysozoa</taxon>
        <taxon>Arthropoda</taxon>
        <taxon>Hexapoda</taxon>
        <taxon>Insecta</taxon>
        <taxon>Pterygota</taxon>
        <taxon>Neoptera</taxon>
        <taxon>Paraneoptera</taxon>
        <taxon>Hemiptera</taxon>
        <taxon>Sternorrhyncha</taxon>
        <taxon>Aleyrodoidea</taxon>
        <taxon>Aleyrodidae</taxon>
        <taxon>Aleyrodinae</taxon>
        <taxon>Bemisia</taxon>
    </lineage>
</organism>
<accession>A0A9P0F369</accession>
<dbReference type="GO" id="GO:0006457">
    <property type="term" value="P:protein folding"/>
    <property type="evidence" value="ECO:0007669"/>
    <property type="project" value="TreeGrafter"/>
</dbReference>
<name>A0A9P0F369_BEMTA</name>
<evidence type="ECO:0000313" key="6">
    <source>
        <dbReference type="EMBL" id="CAH0390036.1"/>
    </source>
</evidence>
<dbReference type="Proteomes" id="UP001152759">
    <property type="component" value="Chromosome 5"/>
</dbReference>
<dbReference type="EMBL" id="OU963866">
    <property type="protein sequence ID" value="CAH0390036.1"/>
    <property type="molecule type" value="Genomic_DNA"/>
</dbReference>
<evidence type="ECO:0000256" key="1">
    <source>
        <dbReference type="ARBA" id="ARBA00022737"/>
    </source>
</evidence>
<dbReference type="SUPFAM" id="SSF48452">
    <property type="entry name" value="TPR-like"/>
    <property type="match status" value="1"/>
</dbReference>
<dbReference type="InterPro" id="IPR019734">
    <property type="entry name" value="TPR_rpt"/>
</dbReference>
<feature type="domain" description="Cns1/TTC4 wheel" evidence="5">
    <location>
        <begin position="276"/>
        <end position="375"/>
    </location>
</feature>
<protein>
    <recommendedName>
        <fullName evidence="5">Cns1/TTC4 wheel domain-containing protein</fullName>
    </recommendedName>
</protein>
<dbReference type="GO" id="GO:0051879">
    <property type="term" value="F:Hsp90 protein binding"/>
    <property type="evidence" value="ECO:0007669"/>
    <property type="project" value="InterPro"/>
</dbReference>
<evidence type="ECO:0000256" key="4">
    <source>
        <dbReference type="SAM" id="Coils"/>
    </source>
</evidence>
<dbReference type="Pfam" id="PF18972">
    <property type="entry name" value="Wheel"/>
    <property type="match status" value="1"/>
</dbReference>
<evidence type="ECO:0000313" key="7">
    <source>
        <dbReference type="Proteomes" id="UP001152759"/>
    </source>
</evidence>
<dbReference type="PANTHER" id="PTHR46035">
    <property type="entry name" value="TETRATRICOPEPTIDE REPEAT PROTEIN 4"/>
    <property type="match status" value="1"/>
</dbReference>
<dbReference type="PANTHER" id="PTHR46035:SF1">
    <property type="entry name" value="TETRATRICOPEPTIDE REPEAT PROTEIN 4"/>
    <property type="match status" value="1"/>
</dbReference>
<comment type="similarity">
    <text evidence="3">Belongs to the TTC4 family.</text>
</comment>
<evidence type="ECO:0000256" key="2">
    <source>
        <dbReference type="ARBA" id="ARBA00022803"/>
    </source>
</evidence>
<dbReference type="Gene3D" id="1.25.40.10">
    <property type="entry name" value="Tetratricopeptide repeat domain"/>
    <property type="match status" value="1"/>
</dbReference>
<evidence type="ECO:0000259" key="5">
    <source>
        <dbReference type="Pfam" id="PF18972"/>
    </source>
</evidence>
<dbReference type="GO" id="GO:0005829">
    <property type="term" value="C:cytosol"/>
    <property type="evidence" value="ECO:0007669"/>
    <property type="project" value="TreeGrafter"/>
</dbReference>
<gene>
    <name evidence="6" type="ORF">BEMITA_LOCUS8800</name>
</gene>
<dbReference type="CDD" id="cd21380">
    <property type="entry name" value="CTWD_Cns1"/>
    <property type="match status" value="1"/>
</dbReference>
<dbReference type="InterPro" id="IPR011990">
    <property type="entry name" value="TPR-like_helical_dom_sf"/>
</dbReference>
<dbReference type="InterPro" id="IPR044059">
    <property type="entry name" value="Csn1/TTC4_wheel"/>
</dbReference>
<keyword evidence="1" id="KW-0677">Repeat</keyword>
<dbReference type="AlphaFoldDB" id="A0A9P0F369"/>
<proteinExistence type="inferred from homology"/>
<dbReference type="GO" id="GO:0030544">
    <property type="term" value="F:Hsp70 protein binding"/>
    <property type="evidence" value="ECO:0007669"/>
    <property type="project" value="TreeGrafter"/>
</dbReference>
<keyword evidence="2" id="KW-0802">TPR repeat</keyword>
<reference evidence="6" key="1">
    <citation type="submission" date="2021-12" db="EMBL/GenBank/DDBJ databases">
        <authorList>
            <person name="King R."/>
        </authorList>
    </citation>
    <scope>NUCLEOTIDE SEQUENCE</scope>
</reference>
<dbReference type="GO" id="GO:0005634">
    <property type="term" value="C:nucleus"/>
    <property type="evidence" value="ECO:0007669"/>
    <property type="project" value="TreeGrafter"/>
</dbReference>
<feature type="coiled-coil region" evidence="4">
    <location>
        <begin position="205"/>
        <end position="242"/>
    </location>
</feature>
<sequence>MSQSLPQEKKEYTEEERLELAKKLDDDLDAFLASRPRKPYTEGWTEENWQEEFDKHPFFMSKPPENPTEISPLVEGIQQLKYDESENSPEELAATYKKEGDFFFKCKKYKKAIINYSQGLHYKCNDQELNATLLNNRSAAHFFIENFRSSYNDCKAALKLKPDYVKAITRCAKCCRRMSLFEECIEYCDKALKFSPNDPDLKSLHKEALIELKKMERDKRKEEVLRKRKEAAEKKLIAAINERNIKIYPETKGLTSMSQLEPCFPEVVQKTVHFENDRLVWPVIFLYPEYGTTDFIQEFHEDSRFEDHIAEMFQTAPEWDTNGQYTPDKIRIYFEDFDHNAHRVSPESTLNQAISHPKYRVDGGVPAFIIVVDGSLTEKRLLSK</sequence>
<evidence type="ECO:0000256" key="3">
    <source>
        <dbReference type="ARBA" id="ARBA00023602"/>
    </source>
</evidence>
<keyword evidence="4" id="KW-0175">Coiled coil</keyword>
<keyword evidence="7" id="KW-1185">Reference proteome</keyword>